<reference evidence="3" key="1">
    <citation type="journal article" date="2014" name="Genome Announc.">
        <title>Draft Genome Sequence of Mycobacterium triplex DSM 44626.</title>
        <authorList>
            <person name="Sassi M."/>
            <person name="Croce O."/>
            <person name="Robert C."/>
            <person name="Raoult D."/>
            <person name="Drancourt M."/>
        </authorList>
    </citation>
    <scope>NUCLEOTIDE SEQUENCE [LARGE SCALE GENOMIC DNA]</scope>
    <source>
        <strain evidence="3">DSM 44626</strain>
    </source>
</reference>
<sequence length="271" mass="29293">MIPKVAFVETADGVRIHVQDLGDGPAVVLISGFGLDHELWDRQVRVLTERGFRVLCVDQRGHGLSDNPLGGYDIDCLATDLVTALKQLDVGTATLVGHSFGGQVSFRAAATAPELITALVLVGSNGVRASRSQDFPFGGPPEPLLAGMVSDEHTNRVGARYRTIGSAFAHEPDPRTVDWLVRCSLRMPSWAAVACYRSLLTTDLLADVPRVEQPVLQVIGTHDPVHSAKGARWLRQQLKNAALVEIPDCGHYPMLEAPDVFESALLEFLSA</sequence>
<dbReference type="HOGENOM" id="CLU_020336_31_0_11"/>
<dbReference type="eggNOG" id="COG2267">
    <property type="taxonomic scope" value="Bacteria"/>
</dbReference>
<proteinExistence type="predicted"/>
<dbReference type="Proteomes" id="UP000028880">
    <property type="component" value="Unassembled WGS sequence"/>
</dbReference>
<keyword evidence="1" id="KW-0378">Hydrolase</keyword>
<name>A0A024K461_9MYCO</name>
<organism evidence="3">
    <name type="scientific">Mycobacterium triplex</name>
    <dbReference type="NCBI Taxonomy" id="47839"/>
    <lineage>
        <taxon>Bacteria</taxon>
        <taxon>Bacillati</taxon>
        <taxon>Actinomycetota</taxon>
        <taxon>Actinomycetes</taxon>
        <taxon>Mycobacteriales</taxon>
        <taxon>Mycobacteriaceae</taxon>
        <taxon>Mycobacterium</taxon>
        <taxon>Mycobacterium simiae complex</taxon>
    </lineage>
</organism>
<protein>
    <submittedName>
        <fullName evidence="3">3-oxoadipate enol-lactonase</fullName>
    </submittedName>
</protein>
<dbReference type="PRINTS" id="PR00111">
    <property type="entry name" value="ABHYDROLASE"/>
</dbReference>
<dbReference type="PANTHER" id="PTHR43798:SF31">
    <property type="entry name" value="AB HYDROLASE SUPERFAMILY PROTEIN YCLE"/>
    <property type="match status" value="1"/>
</dbReference>
<dbReference type="PANTHER" id="PTHR43798">
    <property type="entry name" value="MONOACYLGLYCEROL LIPASE"/>
    <property type="match status" value="1"/>
</dbReference>
<dbReference type="Pfam" id="PF12697">
    <property type="entry name" value="Abhydrolase_6"/>
    <property type="match status" value="1"/>
</dbReference>
<dbReference type="InterPro" id="IPR050266">
    <property type="entry name" value="AB_hydrolase_sf"/>
</dbReference>
<dbReference type="GO" id="GO:0016020">
    <property type="term" value="C:membrane"/>
    <property type="evidence" value="ECO:0007669"/>
    <property type="project" value="TreeGrafter"/>
</dbReference>
<evidence type="ECO:0000259" key="2">
    <source>
        <dbReference type="Pfam" id="PF12697"/>
    </source>
</evidence>
<dbReference type="STRING" id="47839.BN973_04770"/>
<dbReference type="Gene3D" id="3.40.50.1820">
    <property type="entry name" value="alpha/beta hydrolase"/>
    <property type="match status" value="1"/>
</dbReference>
<evidence type="ECO:0000256" key="1">
    <source>
        <dbReference type="ARBA" id="ARBA00022801"/>
    </source>
</evidence>
<feature type="domain" description="AB hydrolase-1" evidence="2">
    <location>
        <begin position="27"/>
        <end position="262"/>
    </location>
</feature>
<dbReference type="EMBL" id="HG964446">
    <property type="protein sequence ID" value="CDO90377.1"/>
    <property type="molecule type" value="Genomic_DNA"/>
</dbReference>
<dbReference type="SUPFAM" id="SSF53474">
    <property type="entry name" value="alpha/beta-Hydrolases"/>
    <property type="match status" value="1"/>
</dbReference>
<evidence type="ECO:0000313" key="3">
    <source>
        <dbReference type="EMBL" id="CDO90377.1"/>
    </source>
</evidence>
<dbReference type="InterPro" id="IPR000639">
    <property type="entry name" value="Epox_hydrolase-like"/>
</dbReference>
<dbReference type="InterPro" id="IPR000073">
    <property type="entry name" value="AB_hydrolase_1"/>
</dbReference>
<dbReference type="AlphaFoldDB" id="A0A024K461"/>
<gene>
    <name evidence="3" type="ORF">BN973_04770</name>
</gene>
<dbReference type="GO" id="GO:0016787">
    <property type="term" value="F:hydrolase activity"/>
    <property type="evidence" value="ECO:0007669"/>
    <property type="project" value="UniProtKB-KW"/>
</dbReference>
<reference evidence="3" key="2">
    <citation type="submission" date="2014-04" db="EMBL/GenBank/DDBJ databases">
        <authorList>
            <person name="Urmite Genomes U."/>
        </authorList>
    </citation>
    <scope>NUCLEOTIDE SEQUENCE</scope>
    <source>
        <strain evidence="3">DSM 44626</strain>
    </source>
</reference>
<dbReference type="InterPro" id="IPR029058">
    <property type="entry name" value="AB_hydrolase_fold"/>
</dbReference>
<accession>A0A024K461</accession>
<dbReference type="PRINTS" id="PR00412">
    <property type="entry name" value="EPOXHYDRLASE"/>
</dbReference>